<reference evidence="2 3" key="1">
    <citation type="submission" date="2013-10" db="EMBL/GenBank/DDBJ databases">
        <title>Salinisphaera halophila YIM 95161 Genome Sequencing.</title>
        <authorList>
            <person name="Lai Q."/>
            <person name="Li C."/>
            <person name="Shao Z."/>
        </authorList>
    </citation>
    <scope>NUCLEOTIDE SEQUENCE [LARGE SCALE GENOMIC DNA]</scope>
    <source>
        <strain evidence="2 3">YIM 95161</strain>
    </source>
</reference>
<evidence type="ECO:0000313" key="3">
    <source>
        <dbReference type="Proteomes" id="UP000285123"/>
    </source>
</evidence>
<dbReference type="AlphaFoldDB" id="A0A423Q3P1"/>
<accession>A0A423Q3P1</accession>
<organism evidence="2 3">
    <name type="scientific">Salinisphaera orenii YIM 95161</name>
    <dbReference type="NCBI Taxonomy" id="1051139"/>
    <lineage>
        <taxon>Bacteria</taxon>
        <taxon>Pseudomonadati</taxon>
        <taxon>Pseudomonadota</taxon>
        <taxon>Gammaproteobacteria</taxon>
        <taxon>Salinisphaerales</taxon>
        <taxon>Salinisphaeraceae</taxon>
        <taxon>Salinisphaera</taxon>
    </lineage>
</organism>
<proteinExistence type="predicted"/>
<dbReference type="Proteomes" id="UP000285123">
    <property type="component" value="Unassembled WGS sequence"/>
</dbReference>
<comment type="caution">
    <text evidence="2">The sequence shown here is derived from an EMBL/GenBank/DDBJ whole genome shotgun (WGS) entry which is preliminary data.</text>
</comment>
<protein>
    <submittedName>
        <fullName evidence="2">Uncharacterized protein</fullName>
    </submittedName>
</protein>
<feature type="region of interest" description="Disordered" evidence="1">
    <location>
        <begin position="1"/>
        <end position="31"/>
    </location>
</feature>
<gene>
    <name evidence="2" type="ORF">SAHL_03685</name>
</gene>
<evidence type="ECO:0000313" key="2">
    <source>
        <dbReference type="EMBL" id="ROO33669.1"/>
    </source>
</evidence>
<name>A0A423Q3P1_9GAMM</name>
<evidence type="ECO:0000256" key="1">
    <source>
        <dbReference type="SAM" id="MobiDB-lite"/>
    </source>
</evidence>
<dbReference type="EMBL" id="AYKF01000062">
    <property type="protein sequence ID" value="ROO33669.1"/>
    <property type="molecule type" value="Genomic_DNA"/>
</dbReference>
<feature type="compositionally biased region" description="Basic and acidic residues" evidence="1">
    <location>
        <begin position="7"/>
        <end position="31"/>
    </location>
</feature>
<sequence length="57" mass="7021">MTSRWFRLLDPDDTDDRRNTPHDEDHALSPERYAERPRRFSLRVRPAYRRWVRALPA</sequence>